<dbReference type="GO" id="GO:0019843">
    <property type="term" value="F:rRNA binding"/>
    <property type="evidence" value="ECO:0007669"/>
    <property type="project" value="UniProtKB-UniRule"/>
</dbReference>
<comment type="caution">
    <text evidence="8">The sequence shown here is derived from an EMBL/GenBank/DDBJ whole genome shotgun (WGS) entry which is preliminary data.</text>
</comment>
<evidence type="ECO:0000256" key="5">
    <source>
        <dbReference type="ARBA" id="ARBA00023274"/>
    </source>
</evidence>
<dbReference type="Pfam" id="PF00366">
    <property type="entry name" value="Ribosomal_S17"/>
    <property type="match status" value="1"/>
</dbReference>
<sequence length="93" mass="10915">MKKQTVTKEKKEEKMKIRKGVVVSAKMHKTVVVAVERFVKHPKYGKYIKRSKRYKAHDEVGKFKEGDVVVIREVRPISKDKTHVVVDTKHEDK</sequence>
<dbReference type="InterPro" id="IPR019984">
    <property type="entry name" value="Ribosomal_uS17_bact/chlr"/>
</dbReference>
<evidence type="ECO:0000256" key="1">
    <source>
        <dbReference type="ARBA" id="ARBA00010254"/>
    </source>
</evidence>
<dbReference type="PANTHER" id="PTHR10744">
    <property type="entry name" value="40S RIBOSOMAL PROTEIN S11 FAMILY MEMBER"/>
    <property type="match status" value="1"/>
</dbReference>
<dbReference type="GO" id="GO:0022627">
    <property type="term" value="C:cytosolic small ribosomal subunit"/>
    <property type="evidence" value="ECO:0007669"/>
    <property type="project" value="UniProtKB-UniRule"/>
</dbReference>
<evidence type="ECO:0000256" key="4">
    <source>
        <dbReference type="ARBA" id="ARBA00022980"/>
    </source>
</evidence>
<comment type="similarity">
    <text evidence="1 6 7">Belongs to the universal ribosomal protein uS17 family.</text>
</comment>
<accession>A0A1J4VC05</accession>
<evidence type="ECO:0000313" key="8">
    <source>
        <dbReference type="EMBL" id="OIO33619.1"/>
    </source>
</evidence>
<evidence type="ECO:0000256" key="2">
    <source>
        <dbReference type="ARBA" id="ARBA00022730"/>
    </source>
</evidence>
<dbReference type="CDD" id="cd00364">
    <property type="entry name" value="Ribosomal_uS17"/>
    <property type="match status" value="1"/>
</dbReference>
<proteinExistence type="inferred from homology"/>
<dbReference type="Proteomes" id="UP000183206">
    <property type="component" value="Unassembled WGS sequence"/>
</dbReference>
<dbReference type="STRING" id="1805282.AUJ44_00035"/>
<protein>
    <recommendedName>
        <fullName evidence="6">Small ribosomal subunit protein uS17</fullName>
    </recommendedName>
</protein>
<dbReference type="InterPro" id="IPR019979">
    <property type="entry name" value="Ribosomal_uS17_CS"/>
</dbReference>
<dbReference type="InterPro" id="IPR000266">
    <property type="entry name" value="Ribosomal_uS17"/>
</dbReference>
<name>A0A1J4VC05_9BACT</name>
<gene>
    <name evidence="6" type="primary">rpsQ</name>
    <name evidence="8" type="ORF">AUJ44_00035</name>
</gene>
<evidence type="ECO:0000256" key="6">
    <source>
        <dbReference type="HAMAP-Rule" id="MF_01345"/>
    </source>
</evidence>
<dbReference type="InterPro" id="IPR012340">
    <property type="entry name" value="NA-bd_OB-fold"/>
</dbReference>
<keyword evidence="2 6" id="KW-0699">rRNA-binding</keyword>
<dbReference type="GO" id="GO:0006412">
    <property type="term" value="P:translation"/>
    <property type="evidence" value="ECO:0007669"/>
    <property type="project" value="UniProtKB-UniRule"/>
</dbReference>
<comment type="subunit">
    <text evidence="6">Part of the 30S ribosomal subunit.</text>
</comment>
<dbReference type="Gene3D" id="2.40.50.140">
    <property type="entry name" value="Nucleic acid-binding proteins"/>
    <property type="match status" value="1"/>
</dbReference>
<dbReference type="AlphaFoldDB" id="A0A1J4VC05"/>
<dbReference type="SUPFAM" id="SSF50249">
    <property type="entry name" value="Nucleic acid-binding proteins"/>
    <property type="match status" value="1"/>
</dbReference>
<keyword evidence="5 6" id="KW-0687">Ribonucleoprotein</keyword>
<keyword evidence="4 6" id="KW-0689">Ribosomal protein</keyword>
<evidence type="ECO:0000256" key="7">
    <source>
        <dbReference type="RuleBase" id="RU003872"/>
    </source>
</evidence>
<dbReference type="NCBIfam" id="TIGR03635">
    <property type="entry name" value="uS17_bact"/>
    <property type="match status" value="1"/>
</dbReference>
<comment type="function">
    <text evidence="6">One of the primary rRNA binding proteins, it binds specifically to the 5'-end of 16S ribosomal RNA.</text>
</comment>
<dbReference type="PROSITE" id="PS00056">
    <property type="entry name" value="RIBOSOMAL_S17"/>
    <property type="match status" value="1"/>
</dbReference>
<evidence type="ECO:0000256" key="3">
    <source>
        <dbReference type="ARBA" id="ARBA00022884"/>
    </source>
</evidence>
<keyword evidence="3 6" id="KW-0694">RNA-binding</keyword>
<dbReference type="PANTHER" id="PTHR10744:SF1">
    <property type="entry name" value="SMALL RIBOSOMAL SUBUNIT PROTEIN US17M"/>
    <property type="match status" value="1"/>
</dbReference>
<evidence type="ECO:0000313" key="9">
    <source>
        <dbReference type="Proteomes" id="UP000183206"/>
    </source>
</evidence>
<organism evidence="8 9">
    <name type="scientific">Candidatus Nomurabacteria bacterium CG1_02_47_685</name>
    <dbReference type="NCBI Taxonomy" id="1805282"/>
    <lineage>
        <taxon>Bacteria</taxon>
        <taxon>Candidatus Nomuraibacteriota</taxon>
    </lineage>
</organism>
<dbReference type="EMBL" id="MNVO01000001">
    <property type="protein sequence ID" value="OIO33619.1"/>
    <property type="molecule type" value="Genomic_DNA"/>
</dbReference>
<dbReference type="NCBIfam" id="NF004123">
    <property type="entry name" value="PRK05610.1"/>
    <property type="match status" value="1"/>
</dbReference>
<reference evidence="8 9" key="1">
    <citation type="journal article" date="2016" name="Environ. Microbiol.">
        <title>Genomic resolution of a cold subsurface aquifer community provides metabolic insights for novel microbes adapted to high CO concentrations.</title>
        <authorList>
            <person name="Probst A.J."/>
            <person name="Castelle C.J."/>
            <person name="Singh A."/>
            <person name="Brown C.T."/>
            <person name="Anantharaman K."/>
            <person name="Sharon I."/>
            <person name="Hug L.A."/>
            <person name="Burstein D."/>
            <person name="Emerson J.B."/>
            <person name="Thomas B.C."/>
            <person name="Banfield J.F."/>
        </authorList>
    </citation>
    <scope>NUCLEOTIDE SEQUENCE [LARGE SCALE GENOMIC DNA]</scope>
    <source>
        <strain evidence="8">CG1_02_47_685</strain>
    </source>
</reference>
<dbReference type="HAMAP" id="MF_01345_B">
    <property type="entry name" value="Ribosomal_uS17_B"/>
    <property type="match status" value="1"/>
</dbReference>
<dbReference type="GO" id="GO:0003735">
    <property type="term" value="F:structural constituent of ribosome"/>
    <property type="evidence" value="ECO:0007669"/>
    <property type="project" value="UniProtKB-UniRule"/>
</dbReference>
<dbReference type="PRINTS" id="PR00973">
    <property type="entry name" value="RIBOSOMALS17"/>
</dbReference>